<dbReference type="FunFam" id="3.40.50.720:FF:000047">
    <property type="entry name" value="NADP-dependent L-serine/L-allo-threonine dehydrogenase"/>
    <property type="match status" value="1"/>
</dbReference>
<keyword evidence="2" id="KW-0560">Oxidoreductase</keyword>
<dbReference type="InterPro" id="IPR036291">
    <property type="entry name" value="NAD(P)-bd_dom_sf"/>
</dbReference>
<dbReference type="AlphaFoldDB" id="A0A328BU93"/>
<dbReference type="OrthoDB" id="9810734at2"/>
<dbReference type="PANTHER" id="PTHR43115:SF4">
    <property type="entry name" value="DEHYDROGENASE_REDUCTASE SDR FAMILY MEMBER 11"/>
    <property type="match status" value="1"/>
</dbReference>
<evidence type="ECO:0000256" key="1">
    <source>
        <dbReference type="ARBA" id="ARBA00006484"/>
    </source>
</evidence>
<comment type="caution">
    <text evidence="4">The sequence shown here is derived from an EMBL/GenBank/DDBJ whole genome shotgun (WGS) entry which is preliminary data.</text>
</comment>
<comment type="similarity">
    <text evidence="1 3">Belongs to the short-chain dehydrogenases/reductases (SDR) family.</text>
</comment>
<keyword evidence="5" id="KW-1185">Reference proteome</keyword>
<evidence type="ECO:0000256" key="3">
    <source>
        <dbReference type="RuleBase" id="RU000363"/>
    </source>
</evidence>
<dbReference type="PRINTS" id="PR00080">
    <property type="entry name" value="SDRFAMILY"/>
</dbReference>
<dbReference type="Proteomes" id="UP000248553">
    <property type="component" value="Unassembled WGS sequence"/>
</dbReference>
<dbReference type="CDD" id="cd05233">
    <property type="entry name" value="SDR_c"/>
    <property type="match status" value="1"/>
</dbReference>
<dbReference type="Pfam" id="PF00106">
    <property type="entry name" value="adh_short"/>
    <property type="match status" value="1"/>
</dbReference>
<reference evidence="5" key="1">
    <citation type="submission" date="2018-05" db="EMBL/GenBank/DDBJ databases">
        <authorList>
            <person name="Nie L."/>
        </authorList>
    </citation>
    <scope>NUCLEOTIDE SEQUENCE [LARGE SCALE GENOMIC DNA]</scope>
    <source>
        <strain evidence="5">NL</strain>
    </source>
</reference>
<dbReference type="SUPFAM" id="SSF51735">
    <property type="entry name" value="NAD(P)-binding Rossmann-fold domains"/>
    <property type="match status" value="1"/>
</dbReference>
<dbReference type="PANTHER" id="PTHR43115">
    <property type="entry name" value="DEHYDROGENASE/REDUCTASE SDR FAMILY MEMBER 11"/>
    <property type="match status" value="1"/>
</dbReference>
<gene>
    <name evidence="4" type="ORF">DLM85_01725</name>
</gene>
<accession>A0A328BU93</accession>
<dbReference type="Gene3D" id="3.40.50.720">
    <property type="entry name" value="NAD(P)-binding Rossmann-like Domain"/>
    <property type="match status" value="1"/>
</dbReference>
<evidence type="ECO:0000313" key="5">
    <source>
        <dbReference type="Proteomes" id="UP000248553"/>
    </source>
</evidence>
<evidence type="ECO:0000256" key="2">
    <source>
        <dbReference type="ARBA" id="ARBA00023002"/>
    </source>
</evidence>
<proteinExistence type="inferred from homology"/>
<dbReference type="EMBL" id="QHKM01000001">
    <property type="protein sequence ID" value="RAK69606.1"/>
    <property type="molecule type" value="Genomic_DNA"/>
</dbReference>
<dbReference type="PRINTS" id="PR00081">
    <property type="entry name" value="GDHRDH"/>
</dbReference>
<protein>
    <submittedName>
        <fullName evidence="4">Short-chain dehydrogenase</fullName>
    </submittedName>
</protein>
<dbReference type="GO" id="GO:0016616">
    <property type="term" value="F:oxidoreductase activity, acting on the CH-OH group of donors, NAD or NADP as acceptor"/>
    <property type="evidence" value="ECO:0007669"/>
    <property type="project" value="UniProtKB-ARBA"/>
</dbReference>
<dbReference type="RefSeq" id="WP_111476342.1">
    <property type="nucleotide sequence ID" value="NZ_QHKM01000001.1"/>
</dbReference>
<sequence>MDLNGKVAIVTGVSKGIGLATAELLLQRGAVVAGWGRSRPAELQHERFSFFECDVRDEVQVQEALTNTQRELGQDVHVLVNNAGLGISGAVDGFSSADWHQMFDTNVHGLFYCTKAVLPPMKRQQLGHIVNISSIAGLTGIEMMAGYCATKYAVRGFSHSIFKEVRKDGIKVTCLYPGSTQTNFFDDIPGTTANEHMMQPADIAGAIVYALETPFNFHVVDMEMRPLQPKGR</sequence>
<organism evidence="4 5">
    <name type="scientific">Hymenobacter edaphi</name>
    <dbReference type="NCBI Taxonomy" id="2211146"/>
    <lineage>
        <taxon>Bacteria</taxon>
        <taxon>Pseudomonadati</taxon>
        <taxon>Bacteroidota</taxon>
        <taxon>Cytophagia</taxon>
        <taxon>Cytophagales</taxon>
        <taxon>Hymenobacteraceae</taxon>
        <taxon>Hymenobacter</taxon>
    </lineage>
</organism>
<name>A0A328BU93_9BACT</name>
<evidence type="ECO:0000313" key="4">
    <source>
        <dbReference type="EMBL" id="RAK69606.1"/>
    </source>
</evidence>
<dbReference type="InterPro" id="IPR002347">
    <property type="entry name" value="SDR_fam"/>
</dbReference>